<organism evidence="2 3">
    <name type="scientific">Kribbella amoyensis</name>
    <dbReference type="NCBI Taxonomy" id="996641"/>
    <lineage>
        <taxon>Bacteria</taxon>
        <taxon>Bacillati</taxon>
        <taxon>Actinomycetota</taxon>
        <taxon>Actinomycetes</taxon>
        <taxon>Propionibacteriales</taxon>
        <taxon>Kribbellaceae</taxon>
        <taxon>Kribbella</taxon>
    </lineage>
</organism>
<accession>A0A561BS63</accession>
<keyword evidence="1" id="KW-0472">Membrane</keyword>
<dbReference type="Proteomes" id="UP000318380">
    <property type="component" value="Unassembled WGS sequence"/>
</dbReference>
<name>A0A561BS63_9ACTN</name>
<keyword evidence="1" id="KW-1133">Transmembrane helix</keyword>
<comment type="caution">
    <text evidence="2">The sequence shown here is derived from an EMBL/GenBank/DDBJ whole genome shotgun (WGS) entry which is preliminary data.</text>
</comment>
<evidence type="ECO:0000313" key="3">
    <source>
        <dbReference type="Proteomes" id="UP000318380"/>
    </source>
</evidence>
<dbReference type="EMBL" id="VIVK01000001">
    <property type="protein sequence ID" value="TWD81706.1"/>
    <property type="molecule type" value="Genomic_DNA"/>
</dbReference>
<evidence type="ECO:0000256" key="1">
    <source>
        <dbReference type="SAM" id="Phobius"/>
    </source>
</evidence>
<feature type="transmembrane region" description="Helical" evidence="1">
    <location>
        <begin position="46"/>
        <end position="65"/>
    </location>
</feature>
<evidence type="ECO:0000313" key="2">
    <source>
        <dbReference type="EMBL" id="TWD81706.1"/>
    </source>
</evidence>
<keyword evidence="3" id="KW-1185">Reference proteome</keyword>
<protein>
    <submittedName>
        <fullName evidence="2">Uncharacterized protein</fullName>
    </submittedName>
</protein>
<sequence length="158" mass="17336">MRAAHLAALTTLPSCVWRLLLAAGFSMGYQPEWMAANASSAADRVYLVALSLVTEGLALLTLGLVRPWGERLPSWVPAIGGWRVRPLAAVVPASIGAVALVLLWSLNPLLYTDLFHDPLEPQGGWQLLMATAYLPLVLWGPLLGLVTWAYYRRRCTDR</sequence>
<reference evidence="2 3" key="1">
    <citation type="submission" date="2019-06" db="EMBL/GenBank/DDBJ databases">
        <title>Sequencing the genomes of 1000 actinobacteria strains.</title>
        <authorList>
            <person name="Klenk H.-P."/>
        </authorList>
    </citation>
    <scope>NUCLEOTIDE SEQUENCE [LARGE SCALE GENOMIC DNA]</scope>
    <source>
        <strain evidence="2 3">DSM 24683</strain>
    </source>
</reference>
<proteinExistence type="predicted"/>
<dbReference type="AlphaFoldDB" id="A0A561BS63"/>
<feature type="transmembrane region" description="Helical" evidence="1">
    <location>
        <begin position="86"/>
        <end position="107"/>
    </location>
</feature>
<dbReference type="OrthoDB" id="2717873at2"/>
<feature type="transmembrane region" description="Helical" evidence="1">
    <location>
        <begin position="127"/>
        <end position="151"/>
    </location>
</feature>
<dbReference type="RefSeq" id="WP_145806776.1">
    <property type="nucleotide sequence ID" value="NZ_VIVK01000001.1"/>
</dbReference>
<keyword evidence="1" id="KW-0812">Transmembrane</keyword>
<gene>
    <name evidence="2" type="ORF">FB561_2828</name>
</gene>